<feature type="region of interest" description="Disordered" evidence="1">
    <location>
        <begin position="81"/>
        <end position="108"/>
    </location>
</feature>
<proteinExistence type="predicted"/>
<evidence type="ECO:0000313" key="2">
    <source>
        <dbReference type="EMBL" id="BAD46539.1"/>
    </source>
</evidence>
<dbReference type="EMBL" id="AP006055">
    <property type="protein sequence ID" value="BAD46539.1"/>
    <property type="molecule type" value="Genomic_DNA"/>
</dbReference>
<evidence type="ECO:0000313" key="3">
    <source>
        <dbReference type="Proteomes" id="UP000000763"/>
    </source>
</evidence>
<reference evidence="3" key="1">
    <citation type="journal article" date="2005" name="Nature">
        <title>The map-based sequence of the rice genome.</title>
        <authorList>
            <consortium name="International rice genome sequencing project (IRGSP)"/>
            <person name="Matsumoto T."/>
            <person name="Wu J."/>
            <person name="Kanamori H."/>
            <person name="Katayose Y."/>
            <person name="Fujisawa M."/>
            <person name="Namiki N."/>
            <person name="Mizuno H."/>
            <person name="Yamamoto K."/>
            <person name="Antonio B.A."/>
            <person name="Baba T."/>
            <person name="Sakata K."/>
            <person name="Nagamura Y."/>
            <person name="Aoki H."/>
            <person name="Arikawa K."/>
            <person name="Arita K."/>
            <person name="Bito T."/>
            <person name="Chiden Y."/>
            <person name="Fujitsuka N."/>
            <person name="Fukunaka R."/>
            <person name="Hamada M."/>
            <person name="Harada C."/>
            <person name="Hayashi A."/>
            <person name="Hijishita S."/>
            <person name="Honda M."/>
            <person name="Hosokawa S."/>
            <person name="Ichikawa Y."/>
            <person name="Idonuma A."/>
            <person name="Iijima M."/>
            <person name="Ikeda M."/>
            <person name="Ikeno M."/>
            <person name="Ito K."/>
            <person name="Ito S."/>
            <person name="Ito T."/>
            <person name="Ito Y."/>
            <person name="Ito Y."/>
            <person name="Iwabuchi A."/>
            <person name="Kamiya K."/>
            <person name="Karasawa W."/>
            <person name="Kurita K."/>
            <person name="Katagiri S."/>
            <person name="Kikuta A."/>
            <person name="Kobayashi H."/>
            <person name="Kobayashi N."/>
            <person name="Machita K."/>
            <person name="Maehara T."/>
            <person name="Masukawa M."/>
            <person name="Mizubayashi T."/>
            <person name="Mukai Y."/>
            <person name="Nagasaki H."/>
            <person name="Nagata Y."/>
            <person name="Naito S."/>
            <person name="Nakashima M."/>
            <person name="Nakama Y."/>
            <person name="Nakamichi Y."/>
            <person name="Nakamura M."/>
            <person name="Meguro A."/>
            <person name="Negishi M."/>
            <person name="Ohta I."/>
            <person name="Ohta T."/>
            <person name="Okamoto M."/>
            <person name="Ono N."/>
            <person name="Saji S."/>
            <person name="Sakaguchi M."/>
            <person name="Sakai K."/>
            <person name="Shibata M."/>
            <person name="Shimokawa T."/>
            <person name="Song J."/>
            <person name="Takazaki Y."/>
            <person name="Terasawa K."/>
            <person name="Tsugane M."/>
            <person name="Tsuji K."/>
            <person name="Ueda S."/>
            <person name="Waki K."/>
            <person name="Yamagata H."/>
            <person name="Yamamoto M."/>
            <person name="Yamamoto S."/>
            <person name="Yamane H."/>
            <person name="Yoshiki S."/>
            <person name="Yoshihara R."/>
            <person name="Yukawa K."/>
            <person name="Zhong H."/>
            <person name="Yano M."/>
            <person name="Yuan Q."/>
            <person name="Ouyang S."/>
            <person name="Liu J."/>
            <person name="Jones K.M."/>
            <person name="Gansberger K."/>
            <person name="Moffat K."/>
            <person name="Hill J."/>
            <person name="Bera J."/>
            <person name="Fadrosh D."/>
            <person name="Jin S."/>
            <person name="Johri S."/>
            <person name="Kim M."/>
            <person name="Overton L."/>
            <person name="Reardon M."/>
            <person name="Tsitrin T."/>
            <person name="Vuong H."/>
            <person name="Weaver B."/>
            <person name="Ciecko A."/>
            <person name="Tallon L."/>
            <person name="Jackson J."/>
            <person name="Pai G."/>
            <person name="Aken S.V."/>
            <person name="Utterback T."/>
            <person name="Reidmuller S."/>
            <person name="Feldblyum T."/>
            <person name="Hsiao J."/>
            <person name="Zismann V."/>
            <person name="Iobst S."/>
            <person name="de Vazeille A.R."/>
            <person name="Buell C.R."/>
            <person name="Ying K."/>
            <person name="Li Y."/>
            <person name="Lu T."/>
            <person name="Huang Y."/>
            <person name="Zhao Q."/>
            <person name="Feng Q."/>
            <person name="Zhang L."/>
            <person name="Zhu J."/>
            <person name="Weng Q."/>
            <person name="Mu J."/>
            <person name="Lu Y."/>
            <person name="Fan D."/>
            <person name="Liu Y."/>
            <person name="Guan J."/>
            <person name="Zhang Y."/>
            <person name="Yu S."/>
            <person name="Liu X."/>
            <person name="Zhang Y."/>
            <person name="Hong G."/>
            <person name="Han B."/>
            <person name="Choisne N."/>
            <person name="Demange N."/>
            <person name="Orjeda G."/>
            <person name="Samain S."/>
            <person name="Cattolico L."/>
            <person name="Pelletier E."/>
            <person name="Couloux A."/>
            <person name="Segurens B."/>
            <person name="Wincker P."/>
            <person name="D'Hont A."/>
            <person name="Scarpelli C."/>
            <person name="Weissenbach J."/>
            <person name="Salanoubat M."/>
            <person name="Quetier F."/>
            <person name="Yu Y."/>
            <person name="Kim H.R."/>
            <person name="Rambo T."/>
            <person name="Currie J."/>
            <person name="Collura K."/>
            <person name="Luo M."/>
            <person name="Yang T."/>
            <person name="Ammiraju J.S.S."/>
            <person name="Engler F."/>
            <person name="Soderlund C."/>
            <person name="Wing R.A."/>
            <person name="Palmer L.E."/>
            <person name="de la Bastide M."/>
            <person name="Spiegel L."/>
            <person name="Nascimento L."/>
            <person name="Zutavern T."/>
            <person name="O'Shaughnessy A."/>
            <person name="Dike S."/>
            <person name="Dedhia N."/>
            <person name="Preston R."/>
            <person name="Balija V."/>
            <person name="McCombie W.R."/>
            <person name="Chow T."/>
            <person name="Chen H."/>
            <person name="Chung M."/>
            <person name="Chen C."/>
            <person name="Shaw J."/>
            <person name="Wu H."/>
            <person name="Hsiao K."/>
            <person name="Chao Y."/>
            <person name="Chu M."/>
            <person name="Cheng C."/>
            <person name="Hour A."/>
            <person name="Lee P."/>
            <person name="Lin S."/>
            <person name="Lin Y."/>
            <person name="Liou J."/>
            <person name="Liu S."/>
            <person name="Hsing Y."/>
            <person name="Raghuvanshi S."/>
            <person name="Mohanty A."/>
            <person name="Bharti A.K."/>
            <person name="Gaur A."/>
            <person name="Gupta V."/>
            <person name="Kumar D."/>
            <person name="Ravi V."/>
            <person name="Vij S."/>
            <person name="Kapur A."/>
            <person name="Khurana P."/>
            <person name="Khurana P."/>
            <person name="Khurana J.P."/>
            <person name="Tyagi A.K."/>
            <person name="Gaikwad K."/>
            <person name="Singh A."/>
            <person name="Dalal V."/>
            <person name="Srivastava S."/>
            <person name="Dixit A."/>
            <person name="Pal A.K."/>
            <person name="Ghazi I.A."/>
            <person name="Yadav M."/>
            <person name="Pandit A."/>
            <person name="Bhargava A."/>
            <person name="Sureshbabu K."/>
            <person name="Batra K."/>
            <person name="Sharma T.R."/>
            <person name="Mohapatra T."/>
            <person name="Singh N.K."/>
            <person name="Messing J."/>
            <person name="Nelson A.B."/>
            <person name="Fuks G."/>
            <person name="Kavchok S."/>
            <person name="Keizer G."/>
            <person name="Linton E."/>
            <person name="Llaca V."/>
            <person name="Song R."/>
            <person name="Tanyolac B."/>
            <person name="Young S."/>
            <person name="Ho-Il K."/>
            <person name="Hahn J.H."/>
            <person name="Sangsakoo G."/>
            <person name="Vanavichit A."/>
            <person name="de Mattos Luiz.A.T."/>
            <person name="Zimmer P.D."/>
            <person name="Malone G."/>
            <person name="Dellagostin O."/>
            <person name="de Oliveira A.C."/>
            <person name="Bevan M."/>
            <person name="Bancroft I."/>
            <person name="Minx P."/>
            <person name="Cordum H."/>
            <person name="Wilson R."/>
            <person name="Cheng Z."/>
            <person name="Jin W."/>
            <person name="Jiang J."/>
            <person name="Leong S.A."/>
            <person name="Iwama H."/>
            <person name="Gojobori T."/>
            <person name="Itoh T."/>
            <person name="Niimura Y."/>
            <person name="Fujii Y."/>
            <person name="Habara T."/>
            <person name="Sakai H."/>
            <person name="Sato Y."/>
            <person name="Wilson G."/>
            <person name="Kumar K."/>
            <person name="McCouch S."/>
            <person name="Juretic N."/>
            <person name="Hoen D."/>
            <person name="Wright S."/>
            <person name="Bruskiewich R."/>
            <person name="Bureau T."/>
            <person name="Miyao A."/>
            <person name="Hirochika H."/>
            <person name="Nishikawa T."/>
            <person name="Kadowaki K."/>
            <person name="Sugiura M."/>
            <person name="Burr B."/>
            <person name="Sasaki T."/>
        </authorList>
    </citation>
    <scope>NUCLEOTIDE SEQUENCE [LARGE SCALE GENOMIC DNA]</scope>
    <source>
        <strain evidence="3">cv. Nipponbare</strain>
    </source>
</reference>
<dbReference type="Proteomes" id="UP000000763">
    <property type="component" value="Chromosome 6"/>
</dbReference>
<name>Q651H8_ORYSJ</name>
<accession>Q651H8</accession>
<feature type="region of interest" description="Disordered" evidence="1">
    <location>
        <begin position="179"/>
        <end position="206"/>
    </location>
</feature>
<reference evidence="3" key="2">
    <citation type="journal article" date="2008" name="Nucleic Acids Res.">
        <title>The rice annotation project database (RAP-DB): 2008 update.</title>
        <authorList>
            <consortium name="The rice annotation project (RAP)"/>
        </authorList>
    </citation>
    <scope>GENOME REANNOTATION</scope>
    <source>
        <strain evidence="3">cv. Nipponbare</strain>
    </source>
</reference>
<evidence type="ECO:0000256" key="1">
    <source>
        <dbReference type="SAM" id="MobiDB-lite"/>
    </source>
</evidence>
<dbReference type="AlphaFoldDB" id="Q651H8"/>
<feature type="compositionally biased region" description="Basic and acidic residues" evidence="1">
    <location>
        <begin position="179"/>
        <end position="188"/>
    </location>
</feature>
<sequence length="206" mass="21077">MPGGSLALLASVAEQFPAAARGSASPSRWLSAATSSVPPRLHLITAVCPGCHVNTYSISPLPSLCSLLPSSPSLSALARAATRAAGDGGSRGPPRPTSAVGDGGVRLRPSCRDRLDDTAIKSKPSGIGDGSTRLRLAGEVEEVCADALALLVDVATDDEVRTTHQFVCLVVVEARHSGRGLADKRREAGGAAPPPEAAADDEVDRR</sequence>
<organism evidence="2 3">
    <name type="scientific">Oryza sativa subsp. japonica</name>
    <name type="common">Rice</name>
    <dbReference type="NCBI Taxonomy" id="39947"/>
    <lineage>
        <taxon>Eukaryota</taxon>
        <taxon>Viridiplantae</taxon>
        <taxon>Streptophyta</taxon>
        <taxon>Embryophyta</taxon>
        <taxon>Tracheophyta</taxon>
        <taxon>Spermatophyta</taxon>
        <taxon>Magnoliopsida</taxon>
        <taxon>Liliopsida</taxon>
        <taxon>Poales</taxon>
        <taxon>Poaceae</taxon>
        <taxon>BOP clade</taxon>
        <taxon>Oryzoideae</taxon>
        <taxon>Oryzeae</taxon>
        <taxon>Oryzinae</taxon>
        <taxon>Oryza</taxon>
        <taxon>Oryza sativa</taxon>
    </lineage>
</organism>
<gene>
    <name evidence="2" type="primary">P0778G11.10</name>
</gene>
<protein>
    <submittedName>
        <fullName evidence="2">Uncharacterized protein</fullName>
    </submittedName>
</protein>